<dbReference type="Proteomes" id="UP000239366">
    <property type="component" value="Unassembled WGS sequence"/>
</dbReference>
<sequence length="233" mass="25773">MKETLPGTPSMRNWSKEELPRERLLKYGVNELSSAELLSLLIGHGHKGQSALALSQYCLAHSPGGLAEMGRWATSSWFKFPGLGPGKASRLTAAFELGRRALISSSNLPKRIGTSEEAYQLLRPSLAFLPHEEFWVLYLNNAHLVLCEERLSKGGLTGTLVDIRLVVRKALELGSVALVVAHNHPSGSLKPSVADRQITQKLVQALGYFEMRLLDHLIITADRYFSFADQQLL</sequence>
<evidence type="ECO:0000256" key="1">
    <source>
        <dbReference type="ARBA" id="ARBA00022670"/>
    </source>
</evidence>
<dbReference type="EMBL" id="MQVX01000001">
    <property type="protein sequence ID" value="PQJ14406.1"/>
    <property type="molecule type" value="Genomic_DNA"/>
</dbReference>
<dbReference type="PROSITE" id="PS50249">
    <property type="entry name" value="MPN"/>
    <property type="match status" value="1"/>
</dbReference>
<dbReference type="OrthoDB" id="9804482at2"/>
<evidence type="ECO:0000313" key="8">
    <source>
        <dbReference type="EMBL" id="PQJ14406.1"/>
    </source>
</evidence>
<keyword evidence="9" id="KW-1185">Reference proteome</keyword>
<evidence type="ECO:0000256" key="6">
    <source>
        <dbReference type="RuleBase" id="RU003797"/>
    </source>
</evidence>
<reference evidence="9" key="1">
    <citation type="submission" date="2016-11" db="EMBL/GenBank/DDBJ databases">
        <title>Trade-off between light-utilization and light-protection in marine flavobacteria.</title>
        <authorList>
            <person name="Kumagai Y."/>
            <person name="Yoshizawa S."/>
            <person name="Kogure K."/>
        </authorList>
    </citation>
    <scope>NUCLEOTIDE SEQUENCE [LARGE SCALE GENOMIC DNA]</scope>
    <source>
        <strain evidence="9">SG-18</strain>
    </source>
</reference>
<dbReference type="PANTHER" id="PTHR30471:SF3">
    <property type="entry name" value="UPF0758 PROTEIN YEES-RELATED"/>
    <property type="match status" value="1"/>
</dbReference>
<dbReference type="GO" id="GO:0008237">
    <property type="term" value="F:metallopeptidase activity"/>
    <property type="evidence" value="ECO:0007669"/>
    <property type="project" value="UniProtKB-KW"/>
</dbReference>
<dbReference type="CDD" id="cd08071">
    <property type="entry name" value="MPN_DUF2466"/>
    <property type="match status" value="1"/>
</dbReference>
<dbReference type="GO" id="GO:0046872">
    <property type="term" value="F:metal ion binding"/>
    <property type="evidence" value="ECO:0007669"/>
    <property type="project" value="UniProtKB-KW"/>
</dbReference>
<evidence type="ECO:0000256" key="2">
    <source>
        <dbReference type="ARBA" id="ARBA00022723"/>
    </source>
</evidence>
<accession>A0A2S7T4M1</accession>
<dbReference type="SUPFAM" id="SSF102712">
    <property type="entry name" value="JAB1/MPN domain"/>
    <property type="match status" value="1"/>
</dbReference>
<dbReference type="AlphaFoldDB" id="A0A2S7T4M1"/>
<dbReference type="InterPro" id="IPR001405">
    <property type="entry name" value="UPF0758"/>
</dbReference>
<dbReference type="Pfam" id="PF20582">
    <property type="entry name" value="UPF0758_N"/>
    <property type="match status" value="1"/>
</dbReference>
<organism evidence="8 9">
    <name type="scientific">Aureicoccus marinus</name>
    <dbReference type="NCBI Taxonomy" id="754435"/>
    <lineage>
        <taxon>Bacteria</taxon>
        <taxon>Pseudomonadati</taxon>
        <taxon>Bacteroidota</taxon>
        <taxon>Flavobacteriia</taxon>
        <taxon>Flavobacteriales</taxon>
        <taxon>Flavobacteriaceae</taxon>
        <taxon>Aureicoccus</taxon>
    </lineage>
</organism>
<evidence type="ECO:0000259" key="7">
    <source>
        <dbReference type="PROSITE" id="PS50249"/>
    </source>
</evidence>
<gene>
    <name evidence="8" type="ORF">BST99_00385</name>
</gene>
<dbReference type="PROSITE" id="PS01302">
    <property type="entry name" value="UPF0758"/>
    <property type="match status" value="1"/>
</dbReference>
<keyword evidence="1" id="KW-0645">Protease</keyword>
<keyword evidence="2" id="KW-0479">Metal-binding</keyword>
<dbReference type="Pfam" id="PF04002">
    <property type="entry name" value="RadC"/>
    <property type="match status" value="1"/>
</dbReference>
<dbReference type="PANTHER" id="PTHR30471">
    <property type="entry name" value="DNA REPAIR PROTEIN RADC"/>
    <property type="match status" value="1"/>
</dbReference>
<dbReference type="RefSeq" id="WP_105000038.1">
    <property type="nucleotide sequence ID" value="NZ_MQVX01000001.1"/>
</dbReference>
<dbReference type="Gene3D" id="3.40.140.10">
    <property type="entry name" value="Cytidine Deaminase, domain 2"/>
    <property type="match status" value="1"/>
</dbReference>
<evidence type="ECO:0000256" key="3">
    <source>
        <dbReference type="ARBA" id="ARBA00022801"/>
    </source>
</evidence>
<evidence type="ECO:0000256" key="5">
    <source>
        <dbReference type="ARBA" id="ARBA00023049"/>
    </source>
</evidence>
<dbReference type="InterPro" id="IPR046778">
    <property type="entry name" value="UPF0758_N"/>
</dbReference>
<evidence type="ECO:0000313" key="9">
    <source>
        <dbReference type="Proteomes" id="UP000239366"/>
    </source>
</evidence>
<dbReference type="InterPro" id="IPR025657">
    <property type="entry name" value="RadC_JAB"/>
</dbReference>
<keyword evidence="3" id="KW-0378">Hydrolase</keyword>
<dbReference type="InterPro" id="IPR037518">
    <property type="entry name" value="MPN"/>
</dbReference>
<comment type="caution">
    <text evidence="8">The sequence shown here is derived from an EMBL/GenBank/DDBJ whole genome shotgun (WGS) entry which is preliminary data.</text>
</comment>
<name>A0A2S7T4M1_9FLAO</name>
<dbReference type="InterPro" id="IPR020891">
    <property type="entry name" value="UPF0758_CS"/>
</dbReference>
<evidence type="ECO:0000256" key="4">
    <source>
        <dbReference type="ARBA" id="ARBA00022833"/>
    </source>
</evidence>
<proteinExistence type="inferred from homology"/>
<keyword evidence="4" id="KW-0862">Zinc</keyword>
<keyword evidence="5" id="KW-0482">Metalloprotease</keyword>
<dbReference type="NCBIfam" id="TIGR00608">
    <property type="entry name" value="radc"/>
    <property type="match status" value="1"/>
</dbReference>
<feature type="domain" description="MPN" evidence="7">
    <location>
        <begin position="111"/>
        <end position="233"/>
    </location>
</feature>
<comment type="similarity">
    <text evidence="6">Belongs to the UPF0758 family.</text>
</comment>
<protein>
    <recommendedName>
        <fullName evidence="7">MPN domain-containing protein</fullName>
    </recommendedName>
</protein>
<dbReference type="NCBIfam" id="NF000642">
    <property type="entry name" value="PRK00024.1"/>
    <property type="match status" value="1"/>
</dbReference>
<dbReference type="GO" id="GO:0006508">
    <property type="term" value="P:proteolysis"/>
    <property type="evidence" value="ECO:0007669"/>
    <property type="project" value="UniProtKB-KW"/>
</dbReference>